<gene>
    <name evidence="1" type="ORF">ZIOFF_008941</name>
</gene>
<protein>
    <submittedName>
        <fullName evidence="1">Uncharacterized protein</fullName>
    </submittedName>
</protein>
<reference evidence="1 2" key="1">
    <citation type="submission" date="2020-08" db="EMBL/GenBank/DDBJ databases">
        <title>Plant Genome Project.</title>
        <authorList>
            <person name="Zhang R.-G."/>
        </authorList>
    </citation>
    <scope>NUCLEOTIDE SEQUENCE [LARGE SCALE GENOMIC DNA]</scope>
    <source>
        <tissue evidence="1">Rhizome</tissue>
    </source>
</reference>
<dbReference type="PANTHER" id="PTHR35986:SF1">
    <property type="entry name" value="OS10G0430800 PROTEIN"/>
    <property type="match status" value="1"/>
</dbReference>
<accession>A0A8J5IIV9</accession>
<evidence type="ECO:0000313" key="1">
    <source>
        <dbReference type="EMBL" id="KAG6535024.1"/>
    </source>
</evidence>
<organism evidence="1 2">
    <name type="scientific">Zingiber officinale</name>
    <name type="common">Ginger</name>
    <name type="synonym">Amomum zingiber</name>
    <dbReference type="NCBI Taxonomy" id="94328"/>
    <lineage>
        <taxon>Eukaryota</taxon>
        <taxon>Viridiplantae</taxon>
        <taxon>Streptophyta</taxon>
        <taxon>Embryophyta</taxon>
        <taxon>Tracheophyta</taxon>
        <taxon>Spermatophyta</taxon>
        <taxon>Magnoliopsida</taxon>
        <taxon>Liliopsida</taxon>
        <taxon>Zingiberales</taxon>
        <taxon>Zingiberaceae</taxon>
        <taxon>Zingiber</taxon>
    </lineage>
</organism>
<proteinExistence type="predicted"/>
<comment type="caution">
    <text evidence="1">The sequence shown here is derived from an EMBL/GenBank/DDBJ whole genome shotgun (WGS) entry which is preliminary data.</text>
</comment>
<name>A0A8J5IIV9_ZINOF</name>
<dbReference type="EMBL" id="JACMSC010000002">
    <property type="protein sequence ID" value="KAG6535024.1"/>
    <property type="molecule type" value="Genomic_DNA"/>
</dbReference>
<dbReference type="AlphaFoldDB" id="A0A8J5IIV9"/>
<dbReference type="Proteomes" id="UP000734854">
    <property type="component" value="Unassembled WGS sequence"/>
</dbReference>
<dbReference type="PANTHER" id="PTHR35986">
    <property type="entry name" value="EXPRESSED PROTEIN"/>
    <property type="match status" value="1"/>
</dbReference>
<evidence type="ECO:0000313" key="2">
    <source>
        <dbReference type="Proteomes" id="UP000734854"/>
    </source>
</evidence>
<keyword evidence="2" id="KW-1185">Reference proteome</keyword>
<sequence>MGVLLELEKTLRSKSNGEKITPREELVLDACKSKSIRDFTVGFCASSAAVWAASRRLQQAQRFNLSISSAIFCGMWRFNNSLNVCVDQLLALEGSRIQRELANV</sequence>